<comment type="caution">
    <text evidence="2">The sequence shown here is derived from an EMBL/GenBank/DDBJ whole genome shotgun (WGS) entry which is preliminary data.</text>
</comment>
<dbReference type="EMBL" id="CAJNYD010000682">
    <property type="protein sequence ID" value="CAF3287238.1"/>
    <property type="molecule type" value="Genomic_DNA"/>
</dbReference>
<dbReference type="Proteomes" id="UP000663851">
    <property type="component" value="Unassembled WGS sequence"/>
</dbReference>
<feature type="region of interest" description="Disordered" evidence="1">
    <location>
        <begin position="592"/>
        <end position="635"/>
    </location>
</feature>
<dbReference type="SUPFAM" id="SSF52540">
    <property type="entry name" value="P-loop containing nucleoside triphosphate hydrolases"/>
    <property type="match status" value="1"/>
</dbReference>
<name>A0A817S6I0_9BILA</name>
<dbReference type="PANTHER" id="PTHR32046:SF11">
    <property type="entry name" value="IMMUNE-ASSOCIATED NUCLEOTIDE-BINDING PROTEIN 10-LIKE"/>
    <property type="match status" value="1"/>
</dbReference>
<feature type="compositionally biased region" description="Polar residues" evidence="1">
    <location>
        <begin position="621"/>
        <end position="630"/>
    </location>
</feature>
<proteinExistence type="predicted"/>
<organism evidence="2 4">
    <name type="scientific">Rotaria socialis</name>
    <dbReference type="NCBI Taxonomy" id="392032"/>
    <lineage>
        <taxon>Eukaryota</taxon>
        <taxon>Metazoa</taxon>
        <taxon>Spiralia</taxon>
        <taxon>Gnathifera</taxon>
        <taxon>Rotifera</taxon>
        <taxon>Eurotatoria</taxon>
        <taxon>Bdelloidea</taxon>
        <taxon>Philodinida</taxon>
        <taxon>Philodinidae</taxon>
        <taxon>Rotaria</taxon>
    </lineage>
</organism>
<reference evidence="2" key="1">
    <citation type="submission" date="2021-02" db="EMBL/GenBank/DDBJ databases">
        <authorList>
            <person name="Nowell W R."/>
        </authorList>
    </citation>
    <scope>NUCLEOTIDE SEQUENCE</scope>
</reference>
<gene>
    <name evidence="3" type="ORF">HFQ381_LOCUS15939</name>
    <name evidence="2" type="ORF">LUA448_LOCUS6941</name>
</gene>
<protein>
    <recommendedName>
        <fullName evidence="5">G domain-containing protein</fullName>
    </recommendedName>
</protein>
<dbReference type="AlphaFoldDB" id="A0A817S6I0"/>
<dbReference type="InterPro" id="IPR025662">
    <property type="entry name" value="Sigma_54_int_dom_ATP-bd_1"/>
</dbReference>
<evidence type="ECO:0000256" key="1">
    <source>
        <dbReference type="SAM" id="MobiDB-lite"/>
    </source>
</evidence>
<dbReference type="EMBL" id="CAJOBO010001106">
    <property type="protein sequence ID" value="CAF4338487.1"/>
    <property type="molecule type" value="Genomic_DNA"/>
</dbReference>
<accession>A0A817S6I0</accession>
<dbReference type="InterPro" id="IPR027417">
    <property type="entry name" value="P-loop_NTPase"/>
</dbReference>
<feature type="compositionally biased region" description="Low complexity" evidence="1">
    <location>
        <begin position="603"/>
        <end position="615"/>
    </location>
</feature>
<dbReference type="Gene3D" id="3.40.50.300">
    <property type="entry name" value="P-loop containing nucleotide triphosphate hydrolases"/>
    <property type="match status" value="1"/>
</dbReference>
<dbReference type="PANTHER" id="PTHR32046">
    <property type="entry name" value="G DOMAIN-CONTAINING PROTEIN"/>
    <property type="match status" value="1"/>
</dbReference>
<dbReference type="PROSITE" id="PS00675">
    <property type="entry name" value="SIGMA54_INTERACT_1"/>
    <property type="match status" value="1"/>
</dbReference>
<evidence type="ECO:0000313" key="4">
    <source>
        <dbReference type="Proteomes" id="UP000663833"/>
    </source>
</evidence>
<evidence type="ECO:0008006" key="5">
    <source>
        <dbReference type="Google" id="ProtNLM"/>
    </source>
</evidence>
<sequence>MTTTLNRYNSDERSLPVTNRTAIDSSGCIGSLYDAYRDLIFGPINFSMKGKRCQEFKSKKCMIINGNRYQKENILKVIGVENELRLSLSLNLRGKTGLAEILNYSNPINEYTRFFYYSYLNREEKVADNPIKIAYSDKPTKPPTDTTHVITGIKAGIEIIAVLQLTSDAQRIVEIDNVLQRLRTFLLNDDKIPNLTQQEENLLTNIIHTKIYSNTHDLRDINRLYDVCRLLKQAQNKTINYIVSYILRPIKWLYPLYTGTDVEFISLPEHLNNNIEEYVLQLRDDILKLEKSIKEGLLKLLNGYLKDRLSNLQQQWFVVNKMCTNEIDRLSKLVIDVRSGRTSVSIVEQTLESDQKMQLQHMIHDLKQNIKNLQQKGNFISDLDRLKFQYLNVVDYGIDSVDNERTIERKLVPNYEADCVLCSNDSLNETNPSQLDHLRHGMIEELKYNPNIRLLYADFSYCSFELPYMIKLPSDKYSQQNNKYQLTPKTRSSMELPTNTSHQTKLFSDTNKTLVQPSKPQTSTTMPTEARAYQLKPSKSENSYQASTKLSTDNLLLNATQTSLLSQNKPYTPSPRPIETQRNGFKAAKIESSYPESIQPPRTSQLSQTTHTSTSPGTKRYNPTTTPNEQHTLDLSAKKKQNLNTSSSSDMDTINILLLGETGVGKSTFINAFVNYLTFGTLDEAETNRPVVLIPVSFLLTTGDNFEEHTVKFGDTSDSSNEDFSHPGQSVTQCCKSYAFQIGNTYQRKLRIIDTPGFGDTRGIEQDDFNMQHILEYINNLTHINAICFLLKPNASRLNIFFQSCLTQLFSLFGTNALNNIIFCFTSARSTFYTPGDTAPLLKKMLTSLSIGNVPFSKKNVFCFDSESFRYLVARQNNIRFDSNEKQEYEMSWKTSVSESKRLIDYMHKDVTVYRIDNSLQSMKHAQFTILGMVRPILETMRNILRNLLLKKFYPSEASIELHPKVLDHPITVCLLCKGDVKKIGNFLFAIDISHKMKKKCRTCSCSLNRHITLEYLLEYTFVRSAPTHNEREILAQLLRASAEFSYFLIHIARASEDDLFLSGLLQMIKHEANLANNQNMNDMNSELVAALNELQVGYVNRMNEMKSNKELNNLSFIYKRINDISEYPIIREQLAAIKAGRMRIMMENEYEVPKRN</sequence>
<evidence type="ECO:0000313" key="2">
    <source>
        <dbReference type="EMBL" id="CAF3287238.1"/>
    </source>
</evidence>
<dbReference type="Proteomes" id="UP000663833">
    <property type="component" value="Unassembled WGS sequence"/>
</dbReference>
<feature type="compositionally biased region" description="Polar residues" evidence="1">
    <location>
        <begin position="510"/>
        <end position="527"/>
    </location>
</feature>
<feature type="region of interest" description="Disordered" evidence="1">
    <location>
        <begin position="510"/>
        <end position="547"/>
    </location>
</feature>
<evidence type="ECO:0000313" key="3">
    <source>
        <dbReference type="EMBL" id="CAF4338487.1"/>
    </source>
</evidence>